<dbReference type="Proteomes" id="UP001066276">
    <property type="component" value="Chromosome 4_1"/>
</dbReference>
<organism evidence="2 3">
    <name type="scientific">Pleurodeles waltl</name>
    <name type="common">Iberian ribbed newt</name>
    <dbReference type="NCBI Taxonomy" id="8319"/>
    <lineage>
        <taxon>Eukaryota</taxon>
        <taxon>Metazoa</taxon>
        <taxon>Chordata</taxon>
        <taxon>Craniata</taxon>
        <taxon>Vertebrata</taxon>
        <taxon>Euteleostomi</taxon>
        <taxon>Amphibia</taxon>
        <taxon>Batrachia</taxon>
        <taxon>Caudata</taxon>
        <taxon>Salamandroidea</taxon>
        <taxon>Salamandridae</taxon>
        <taxon>Pleurodelinae</taxon>
        <taxon>Pleurodeles</taxon>
    </lineage>
</organism>
<dbReference type="AlphaFoldDB" id="A0AAV7TBE1"/>
<evidence type="ECO:0000313" key="2">
    <source>
        <dbReference type="EMBL" id="KAJ1173192.1"/>
    </source>
</evidence>
<accession>A0AAV7TBE1</accession>
<evidence type="ECO:0000313" key="3">
    <source>
        <dbReference type="Proteomes" id="UP001066276"/>
    </source>
</evidence>
<proteinExistence type="predicted"/>
<gene>
    <name evidence="2" type="ORF">NDU88_005032</name>
</gene>
<evidence type="ECO:0000256" key="1">
    <source>
        <dbReference type="SAM" id="MobiDB-lite"/>
    </source>
</evidence>
<sequence>MEPVHLSRSRQPVTLQLRRYRHSSQSTTSCRSPGHPLPRPDHTTGLTTREAWWQPQQGVAAPPVSSASRPWSLQGHNSTDPSPTPYTASGPLSHSATTRPPSQGTRELGAAVQPDRRSAPWHVRRPTGVHSGCNHNQPPAPKGPTGQQHTGRPCAATPTSRLRGAQPPQRVPAKTA</sequence>
<reference evidence="2" key="1">
    <citation type="journal article" date="2022" name="bioRxiv">
        <title>Sequencing and chromosome-scale assembly of the giantPleurodeles waltlgenome.</title>
        <authorList>
            <person name="Brown T."/>
            <person name="Elewa A."/>
            <person name="Iarovenko S."/>
            <person name="Subramanian E."/>
            <person name="Araus A.J."/>
            <person name="Petzold A."/>
            <person name="Susuki M."/>
            <person name="Suzuki K.-i.T."/>
            <person name="Hayashi T."/>
            <person name="Toyoda A."/>
            <person name="Oliveira C."/>
            <person name="Osipova E."/>
            <person name="Leigh N.D."/>
            <person name="Simon A."/>
            <person name="Yun M.H."/>
        </authorList>
    </citation>
    <scope>NUCLEOTIDE SEQUENCE</scope>
    <source>
        <strain evidence="2">20211129_DDA</strain>
        <tissue evidence="2">Liver</tissue>
    </source>
</reference>
<feature type="compositionally biased region" description="Polar residues" evidence="1">
    <location>
        <begin position="65"/>
        <end position="105"/>
    </location>
</feature>
<protein>
    <submittedName>
        <fullName evidence="2">Uncharacterized protein</fullName>
    </submittedName>
</protein>
<comment type="caution">
    <text evidence="2">The sequence shown here is derived from an EMBL/GenBank/DDBJ whole genome shotgun (WGS) entry which is preliminary data.</text>
</comment>
<dbReference type="EMBL" id="JANPWB010000007">
    <property type="protein sequence ID" value="KAJ1173192.1"/>
    <property type="molecule type" value="Genomic_DNA"/>
</dbReference>
<name>A0AAV7TBE1_PLEWA</name>
<feature type="region of interest" description="Disordered" evidence="1">
    <location>
        <begin position="1"/>
        <end position="176"/>
    </location>
</feature>
<keyword evidence="3" id="KW-1185">Reference proteome</keyword>